<evidence type="ECO:0000313" key="4">
    <source>
        <dbReference type="Proteomes" id="UP000228867"/>
    </source>
</evidence>
<gene>
    <name evidence="3" type="primary">dprA</name>
    <name evidence="3" type="ORF">COV54_00195</name>
</gene>
<feature type="domain" description="Smf/DprA SLOG" evidence="2">
    <location>
        <begin position="10"/>
        <end position="216"/>
    </location>
</feature>
<dbReference type="InterPro" id="IPR036388">
    <property type="entry name" value="WH-like_DNA-bd_sf"/>
</dbReference>
<comment type="caution">
    <text evidence="3">The sequence shown here is derived from an EMBL/GenBank/DDBJ whole genome shotgun (WGS) entry which is preliminary data.</text>
</comment>
<dbReference type="PANTHER" id="PTHR43022">
    <property type="entry name" value="PROTEIN SMF"/>
    <property type="match status" value="1"/>
</dbReference>
<sequence length="293" mass="32081">MAIRMKKLNLNDPLYPSLLKYIPQPPKMLYFLGELPNDEIPKIAIVGTRKATTEGKLIAKKIAYDLSEMGIIIVSGLALGIDAAAHQGAVRAQAKTIAVLANGLDEIYPRQNANLAQEILSLDGAIISEYPPGTPAYPEQFLARNRIISGLSLATLIVEAPIHSGSLVTARYALEQGREVFIVPGPVNHSNYEGSHFLLREGGRLVTKAEDVIEDLNLGEKLKTKVESSKNDFGNDEITQKILDSLGLKKGGLTIDEIIKNTNLEPQVVNQSLTFLIFKGRVKERLGKYSKIK</sequence>
<comment type="similarity">
    <text evidence="1">Belongs to the DprA/Smf family.</text>
</comment>
<dbReference type="GO" id="GO:0009294">
    <property type="term" value="P:DNA-mediated transformation"/>
    <property type="evidence" value="ECO:0007669"/>
    <property type="project" value="InterPro"/>
</dbReference>
<evidence type="ECO:0000259" key="2">
    <source>
        <dbReference type="Pfam" id="PF02481"/>
    </source>
</evidence>
<dbReference type="Pfam" id="PF02481">
    <property type="entry name" value="DNA_processg_A"/>
    <property type="match status" value="1"/>
</dbReference>
<protein>
    <submittedName>
        <fullName evidence="3">DNA-protecting protein DprA</fullName>
    </submittedName>
</protein>
<dbReference type="Proteomes" id="UP000228867">
    <property type="component" value="Unassembled WGS sequence"/>
</dbReference>
<dbReference type="InterPro" id="IPR057666">
    <property type="entry name" value="DrpA_SLOG"/>
</dbReference>
<reference evidence="3 4" key="1">
    <citation type="submission" date="2017-09" db="EMBL/GenBank/DDBJ databases">
        <title>Depth-based differentiation of microbial function through sediment-hosted aquifers and enrichment of novel symbionts in the deep terrestrial subsurface.</title>
        <authorList>
            <person name="Probst A.J."/>
            <person name="Ladd B."/>
            <person name="Jarett J.K."/>
            <person name="Geller-Mcgrath D.E."/>
            <person name="Sieber C.M."/>
            <person name="Emerson J.B."/>
            <person name="Anantharaman K."/>
            <person name="Thomas B.C."/>
            <person name="Malmstrom R."/>
            <person name="Stieglmeier M."/>
            <person name="Klingl A."/>
            <person name="Woyke T."/>
            <person name="Ryan C.M."/>
            <person name="Banfield J.F."/>
        </authorList>
    </citation>
    <scope>NUCLEOTIDE SEQUENCE [LARGE SCALE GENOMIC DNA]</scope>
    <source>
        <strain evidence="3">CG11_big_fil_rev_8_21_14_0_20_38_23</strain>
    </source>
</reference>
<dbReference type="NCBIfam" id="TIGR00732">
    <property type="entry name" value="dprA"/>
    <property type="match status" value="1"/>
</dbReference>
<organism evidence="3 4">
    <name type="scientific">Candidatus Jorgensenbacteria bacterium CG11_big_fil_rev_8_21_14_0_20_38_23</name>
    <dbReference type="NCBI Taxonomy" id="1974594"/>
    <lineage>
        <taxon>Bacteria</taxon>
        <taxon>Candidatus Joergenseniibacteriota</taxon>
    </lineage>
</organism>
<name>A0A2H0NHC5_9BACT</name>
<evidence type="ECO:0000313" key="3">
    <source>
        <dbReference type="EMBL" id="PIR07575.1"/>
    </source>
</evidence>
<dbReference type="InterPro" id="IPR003488">
    <property type="entry name" value="DprA"/>
</dbReference>
<proteinExistence type="inferred from homology"/>
<dbReference type="Gene3D" id="3.40.50.450">
    <property type="match status" value="1"/>
</dbReference>
<dbReference type="PANTHER" id="PTHR43022:SF1">
    <property type="entry name" value="PROTEIN SMF"/>
    <property type="match status" value="1"/>
</dbReference>
<dbReference type="AlphaFoldDB" id="A0A2H0NHC5"/>
<accession>A0A2H0NHC5</accession>
<evidence type="ECO:0000256" key="1">
    <source>
        <dbReference type="ARBA" id="ARBA00006525"/>
    </source>
</evidence>
<dbReference type="Gene3D" id="1.10.10.10">
    <property type="entry name" value="Winged helix-like DNA-binding domain superfamily/Winged helix DNA-binding domain"/>
    <property type="match status" value="1"/>
</dbReference>
<dbReference type="EMBL" id="PCWR01000007">
    <property type="protein sequence ID" value="PIR07575.1"/>
    <property type="molecule type" value="Genomic_DNA"/>
</dbReference>
<dbReference type="SUPFAM" id="SSF102405">
    <property type="entry name" value="MCP/YpsA-like"/>
    <property type="match status" value="1"/>
</dbReference>